<dbReference type="AlphaFoldDB" id="A0A7J8C566"/>
<comment type="caution">
    <text evidence="2">The sequence shown here is derived from an EMBL/GenBank/DDBJ whole genome shotgun (WGS) entry which is preliminary data.</text>
</comment>
<dbReference type="InParanoid" id="A0A7J8C566"/>
<keyword evidence="3" id="KW-1185">Reference proteome</keyword>
<organism evidence="2 3">
    <name type="scientific">Molossus molossus</name>
    <name type="common">Pallas' mastiff bat</name>
    <name type="synonym">Vespertilio molossus</name>
    <dbReference type="NCBI Taxonomy" id="27622"/>
    <lineage>
        <taxon>Eukaryota</taxon>
        <taxon>Metazoa</taxon>
        <taxon>Chordata</taxon>
        <taxon>Craniata</taxon>
        <taxon>Vertebrata</taxon>
        <taxon>Euteleostomi</taxon>
        <taxon>Mammalia</taxon>
        <taxon>Eutheria</taxon>
        <taxon>Laurasiatheria</taxon>
        <taxon>Chiroptera</taxon>
        <taxon>Yangochiroptera</taxon>
        <taxon>Molossidae</taxon>
        <taxon>Molossus</taxon>
    </lineage>
</organism>
<proteinExistence type="predicted"/>
<protein>
    <submittedName>
        <fullName evidence="2">Uncharacterized protein</fullName>
    </submittedName>
</protein>
<accession>A0A7J8C566</accession>
<evidence type="ECO:0000313" key="2">
    <source>
        <dbReference type="EMBL" id="KAF6405976.1"/>
    </source>
</evidence>
<gene>
    <name evidence="2" type="ORF">HJG59_000117</name>
</gene>
<evidence type="ECO:0000313" key="3">
    <source>
        <dbReference type="Proteomes" id="UP000550707"/>
    </source>
</evidence>
<reference evidence="2 3" key="1">
    <citation type="journal article" date="2020" name="Nature">
        <title>Six reference-quality genomes reveal evolution of bat adaptations.</title>
        <authorList>
            <person name="Jebb D."/>
            <person name="Huang Z."/>
            <person name="Pippel M."/>
            <person name="Hughes G.M."/>
            <person name="Lavrichenko K."/>
            <person name="Devanna P."/>
            <person name="Winkler S."/>
            <person name="Jermiin L.S."/>
            <person name="Skirmuntt E.C."/>
            <person name="Katzourakis A."/>
            <person name="Burkitt-Gray L."/>
            <person name="Ray D.A."/>
            <person name="Sullivan K.A.M."/>
            <person name="Roscito J.G."/>
            <person name="Kirilenko B.M."/>
            <person name="Davalos L.M."/>
            <person name="Corthals A.P."/>
            <person name="Power M.L."/>
            <person name="Jones G."/>
            <person name="Ransome R.D."/>
            <person name="Dechmann D.K.N."/>
            <person name="Locatelli A.G."/>
            <person name="Puechmaille S.J."/>
            <person name="Fedrigo O."/>
            <person name="Jarvis E.D."/>
            <person name="Hiller M."/>
            <person name="Vernes S.C."/>
            <person name="Myers E.W."/>
            <person name="Teeling E.C."/>
        </authorList>
    </citation>
    <scope>NUCLEOTIDE SEQUENCE [LARGE SCALE GENOMIC DNA]</scope>
    <source>
        <strain evidence="2">MMolMol1</strain>
        <tissue evidence="2">Muscle</tissue>
    </source>
</reference>
<name>A0A7J8C566_MOLMO</name>
<evidence type="ECO:0000256" key="1">
    <source>
        <dbReference type="SAM" id="MobiDB-lite"/>
    </source>
</evidence>
<sequence length="52" mass="5203">MGCHSSKTTKVVVEPQAAGEQPQGEAPDLEASAEAADGKVTPLTAGVPEPQS</sequence>
<dbReference type="EMBL" id="JACASF010000021">
    <property type="protein sequence ID" value="KAF6405976.1"/>
    <property type="molecule type" value="Genomic_DNA"/>
</dbReference>
<dbReference type="Proteomes" id="UP000550707">
    <property type="component" value="Unassembled WGS sequence"/>
</dbReference>
<feature type="region of interest" description="Disordered" evidence="1">
    <location>
        <begin position="1"/>
        <end position="52"/>
    </location>
</feature>